<proteinExistence type="predicted"/>
<dbReference type="AlphaFoldDB" id="A0A1A8WJP9"/>
<keyword evidence="1" id="KW-0812">Transmembrane</keyword>
<accession>A0A1A8WJP9</accession>
<evidence type="ECO:0000256" key="1">
    <source>
        <dbReference type="SAM" id="Phobius"/>
    </source>
</evidence>
<dbReference type="Pfam" id="PF05795">
    <property type="entry name" value="Plasmodium_Vir"/>
    <property type="match status" value="1"/>
</dbReference>
<dbReference type="VEuPathDB" id="PlasmoDB:PocGH01_00024300"/>
<feature type="transmembrane region" description="Helical" evidence="1">
    <location>
        <begin position="262"/>
        <end position="283"/>
    </location>
</feature>
<protein>
    <submittedName>
        <fullName evidence="2">PIR Superfamily Protein</fullName>
    </submittedName>
</protein>
<dbReference type="Proteomes" id="UP000078560">
    <property type="component" value="Unassembled WGS sequence"/>
</dbReference>
<gene>
    <name evidence="2" type="ORF">POVCU2_0071870</name>
</gene>
<sequence length="336" mass="39715">MPCYDTQREEEYEFIKHIDKYIPYEEAAEKNEINDNPKVDYSFISTNFDSEKHQELTNMFKKFVYLADSLFHRDEQNISNDDYNYLNYRLNYQINKTDPDNFCVQAFYQEFTIKNRNSQWINLRSKIHDIDEKKLENMNVLYTLYKNYNEITKTISSYPQVENLMKYATNCVNEYKQITNICPANDANFCTALKSFKEKYEDINLCNLQLIEWKKEKLPPLTGEDGTMIKDCAHPEKASEKKLSSPPEVHPSSDEVTPYIDIHSITIGTVAIIGISFICFILYRFTSFGTWLHTRISKNENVLENLSEEMNHWSHAYKYDHTDSENISYNIAYNSV</sequence>
<dbReference type="EMBL" id="FLQU01001216">
    <property type="protein sequence ID" value="SBS92060.1"/>
    <property type="molecule type" value="Genomic_DNA"/>
</dbReference>
<organism evidence="2 3">
    <name type="scientific">Plasmodium ovale curtisi</name>
    <dbReference type="NCBI Taxonomy" id="864141"/>
    <lineage>
        <taxon>Eukaryota</taxon>
        <taxon>Sar</taxon>
        <taxon>Alveolata</taxon>
        <taxon>Apicomplexa</taxon>
        <taxon>Aconoidasida</taxon>
        <taxon>Haemosporida</taxon>
        <taxon>Plasmodiidae</taxon>
        <taxon>Plasmodium</taxon>
        <taxon>Plasmodium (Plasmodium)</taxon>
    </lineage>
</organism>
<reference evidence="3" key="1">
    <citation type="submission" date="2016-05" db="EMBL/GenBank/DDBJ databases">
        <authorList>
            <person name="Naeem Raeece"/>
        </authorList>
    </citation>
    <scope>NUCLEOTIDE SEQUENCE [LARGE SCALE GENOMIC DNA]</scope>
</reference>
<dbReference type="InterPro" id="IPR008780">
    <property type="entry name" value="Plasmodium_Vir"/>
</dbReference>
<evidence type="ECO:0000313" key="3">
    <source>
        <dbReference type="Proteomes" id="UP000078560"/>
    </source>
</evidence>
<keyword evidence="1" id="KW-1133">Transmembrane helix</keyword>
<evidence type="ECO:0000313" key="2">
    <source>
        <dbReference type="EMBL" id="SBS92060.1"/>
    </source>
</evidence>
<keyword evidence="1" id="KW-0472">Membrane</keyword>
<name>A0A1A8WJP9_PLAOA</name>